<dbReference type="GO" id="GO:0006281">
    <property type="term" value="P:DNA repair"/>
    <property type="evidence" value="ECO:0007669"/>
    <property type="project" value="InterPro"/>
</dbReference>
<accession>K8X8V3</accession>
<dbReference type="EMBL" id="AJYC02000161">
    <property type="protein sequence ID" value="EKT77251.1"/>
    <property type="molecule type" value="Genomic_DNA"/>
</dbReference>
<dbReference type="Proteomes" id="UP000005951">
    <property type="component" value="Unassembled WGS sequence"/>
</dbReference>
<reference evidence="2 3" key="1">
    <citation type="journal article" date="2013" name="Genome Announc.">
        <title>Draft Genome Sequence of Rhodococcus opacus Strain M213 Shows a Diverse Catabolic Potential.</title>
        <authorList>
            <person name="Pathak A."/>
            <person name="Green S.J."/>
            <person name="Ogram A."/>
            <person name="Chauhan A."/>
        </authorList>
    </citation>
    <scope>NUCLEOTIDE SEQUENCE [LARGE SCALE GENOMIC DNA]</scope>
    <source>
        <strain evidence="2 3">M213</strain>
    </source>
</reference>
<dbReference type="InterPro" id="IPR012310">
    <property type="entry name" value="DNA_ligase_ATP-dep_cent"/>
</dbReference>
<dbReference type="GO" id="GO:0005524">
    <property type="term" value="F:ATP binding"/>
    <property type="evidence" value="ECO:0007669"/>
    <property type="project" value="InterPro"/>
</dbReference>
<dbReference type="Pfam" id="PF01068">
    <property type="entry name" value="DNA_ligase_A_M"/>
    <property type="match status" value="1"/>
</dbReference>
<dbReference type="GO" id="GO:0006310">
    <property type="term" value="P:DNA recombination"/>
    <property type="evidence" value="ECO:0007669"/>
    <property type="project" value="InterPro"/>
</dbReference>
<dbReference type="AlphaFoldDB" id="K8X8V3"/>
<dbReference type="Gene3D" id="3.30.470.30">
    <property type="entry name" value="DNA ligase/mRNA capping enzyme"/>
    <property type="match status" value="1"/>
</dbReference>
<dbReference type="GO" id="GO:0003910">
    <property type="term" value="F:DNA ligase (ATP) activity"/>
    <property type="evidence" value="ECO:0007669"/>
    <property type="project" value="InterPro"/>
</dbReference>
<evidence type="ECO:0000313" key="3">
    <source>
        <dbReference type="Proteomes" id="UP000005951"/>
    </source>
</evidence>
<comment type="caution">
    <text evidence="2">The sequence shown here is derived from an EMBL/GenBank/DDBJ whole genome shotgun (WGS) entry which is preliminary data.</text>
</comment>
<evidence type="ECO:0000259" key="1">
    <source>
        <dbReference type="Pfam" id="PF01068"/>
    </source>
</evidence>
<dbReference type="SUPFAM" id="SSF56091">
    <property type="entry name" value="DNA ligase/mRNA capping enzyme, catalytic domain"/>
    <property type="match status" value="1"/>
</dbReference>
<sequence>MSGAGNRLIAPMLATPGEPPVEMDGWAAEMKYDGFRLLAGVGGGAHPVLWTRNLNVVTSSYPEVTEALTEAFGGHGRIVFDGEIVALTRGRPSFARLQKRANTLRPTTALRRQVPVTYLPFDVLYRTSELGHLHLCGCCSATPFDAHRLTLVCWTSTGASPESTGSRALGAPPRA</sequence>
<gene>
    <name evidence="2" type="ORF">WSS_A38582</name>
</gene>
<proteinExistence type="predicted"/>
<evidence type="ECO:0000313" key="2">
    <source>
        <dbReference type="EMBL" id="EKT77251.1"/>
    </source>
</evidence>
<feature type="domain" description="ATP-dependent DNA ligase family profile" evidence="1">
    <location>
        <begin position="11"/>
        <end position="128"/>
    </location>
</feature>
<name>K8X8V3_RHOOP</name>
<protein>
    <recommendedName>
        <fullName evidence="1">ATP-dependent DNA ligase family profile domain-containing protein</fullName>
    </recommendedName>
</protein>
<organism evidence="2 3">
    <name type="scientific">Rhodococcus opacus M213</name>
    <dbReference type="NCBI Taxonomy" id="1129896"/>
    <lineage>
        <taxon>Bacteria</taxon>
        <taxon>Bacillati</taxon>
        <taxon>Actinomycetota</taxon>
        <taxon>Actinomycetes</taxon>
        <taxon>Mycobacteriales</taxon>
        <taxon>Nocardiaceae</taxon>
        <taxon>Rhodococcus</taxon>
    </lineage>
</organism>